<dbReference type="RefSeq" id="WP_006524390.1">
    <property type="nucleotide sequence ID" value="NC_021184.1"/>
</dbReference>
<evidence type="ECO:0000256" key="2">
    <source>
        <dbReference type="ARBA" id="ARBA00022741"/>
    </source>
</evidence>
<sequence>MSQSPCESEITRLAHKMKLNILENYKKHVKTDSSFEENLLTLLRLENEQRDKALVRRRIKQAGFPVIKTLDTFEFNQTMLPHLKQEQVLELSLCEFIRNRTNVVAIGNSGTGKTHIATALGMEAIRKGYSVRFRRACDLATQLAEAQSEKHLSRMLKTLHHCQLLIVDELGYMTLDQKNSNLLFQVLAGRYEVRSTIVTSNLEFSKWPEFIGDPIMATALVDRLVHRSAILNMNGEGYRLNNPKR</sequence>
<dbReference type="Gene3D" id="3.40.50.300">
    <property type="entry name" value="P-loop containing nucleotide triphosphate hydrolases"/>
    <property type="match status" value="1"/>
</dbReference>
<evidence type="ECO:0000256" key="1">
    <source>
        <dbReference type="ARBA" id="ARBA00008059"/>
    </source>
</evidence>
<dbReference type="SUPFAM" id="SSF52540">
    <property type="entry name" value="P-loop containing nucleoside triphosphate hydrolases"/>
    <property type="match status" value="1"/>
</dbReference>
<evidence type="ECO:0000313" key="6">
    <source>
        <dbReference type="Proteomes" id="UP000013520"/>
    </source>
</evidence>
<dbReference type="SMART" id="SM00382">
    <property type="entry name" value="AAA"/>
    <property type="match status" value="1"/>
</dbReference>
<dbReference type="InterPro" id="IPR027417">
    <property type="entry name" value="P-loop_NTPase"/>
</dbReference>
<proteinExistence type="inferred from homology"/>
<reference evidence="5 6" key="1">
    <citation type="submission" date="2012-01" db="EMBL/GenBank/DDBJ databases">
        <title>Complete sequence of Desulfotomaculum gibsoniae DSM 7213.</title>
        <authorList>
            <consortium name="US DOE Joint Genome Institute"/>
            <person name="Lucas S."/>
            <person name="Han J."/>
            <person name="Lapidus A."/>
            <person name="Cheng J.-F."/>
            <person name="Goodwin L."/>
            <person name="Pitluck S."/>
            <person name="Peters L."/>
            <person name="Ovchinnikova G."/>
            <person name="Teshima H."/>
            <person name="Detter J.C."/>
            <person name="Han C."/>
            <person name="Tapia R."/>
            <person name="Land M."/>
            <person name="Hauser L."/>
            <person name="Kyrpides N."/>
            <person name="Ivanova N."/>
            <person name="Pagani I."/>
            <person name="Parshina S."/>
            <person name="Plugge C."/>
            <person name="Muyzer G."/>
            <person name="Kuever J."/>
            <person name="Ivanova A."/>
            <person name="Nazina T."/>
            <person name="Klenk H.-P."/>
            <person name="Brambilla E."/>
            <person name="Spring S."/>
            <person name="Stams A.F."/>
            <person name="Woyke T."/>
        </authorList>
    </citation>
    <scope>NUCLEOTIDE SEQUENCE [LARGE SCALE GENOMIC DNA]</scope>
    <source>
        <strain evidence="5 6">DSM 7213</strain>
    </source>
</reference>
<keyword evidence="2" id="KW-0547">Nucleotide-binding</keyword>
<dbReference type="GO" id="GO:0005524">
    <property type="term" value="F:ATP binding"/>
    <property type="evidence" value="ECO:0007669"/>
    <property type="project" value="UniProtKB-KW"/>
</dbReference>
<dbReference type="Pfam" id="PF01695">
    <property type="entry name" value="IstB_IS21"/>
    <property type="match status" value="1"/>
</dbReference>
<dbReference type="EMBL" id="CP003273">
    <property type="protein sequence ID" value="AGL03224.1"/>
    <property type="molecule type" value="Genomic_DNA"/>
</dbReference>
<evidence type="ECO:0000313" key="5">
    <source>
        <dbReference type="EMBL" id="AGL03224.1"/>
    </source>
</evidence>
<protein>
    <submittedName>
        <fullName evidence="5">DNA replication protein</fullName>
    </submittedName>
</protein>
<dbReference type="PIRSF" id="PIRSF003073">
    <property type="entry name" value="DNAC_TnpB_IstB"/>
    <property type="match status" value="1"/>
</dbReference>
<dbReference type="KEGG" id="dgi:Desgi_3937"/>
<dbReference type="InterPro" id="IPR047661">
    <property type="entry name" value="IstB"/>
</dbReference>
<dbReference type="InterPro" id="IPR002611">
    <property type="entry name" value="IstB_ATP-bd"/>
</dbReference>
<keyword evidence="6" id="KW-1185">Reference proteome</keyword>
<evidence type="ECO:0000259" key="4">
    <source>
        <dbReference type="SMART" id="SM00382"/>
    </source>
</evidence>
<comment type="similarity">
    <text evidence="1">Belongs to the IS21/IS1162 putative ATP-binding protein family.</text>
</comment>
<dbReference type="HOGENOM" id="CLU_062999_1_2_9"/>
<dbReference type="NCBIfam" id="NF038214">
    <property type="entry name" value="IS21_help_AAA"/>
    <property type="match status" value="1"/>
</dbReference>
<dbReference type="Proteomes" id="UP000013520">
    <property type="component" value="Chromosome"/>
</dbReference>
<gene>
    <name evidence="5" type="ORF">Desgi_3937</name>
</gene>
<dbReference type="PANTHER" id="PTHR30050:SF4">
    <property type="entry name" value="ATP-BINDING PROTEIN RV3427C IN INSERTION SEQUENCE-RELATED"/>
    <property type="match status" value="1"/>
</dbReference>
<dbReference type="OrthoDB" id="9776217at2"/>
<feature type="domain" description="AAA+ ATPase" evidence="4">
    <location>
        <begin position="99"/>
        <end position="231"/>
    </location>
</feature>
<accession>R4KKN5</accession>
<dbReference type="eggNOG" id="COG1484">
    <property type="taxonomic scope" value="Bacteria"/>
</dbReference>
<keyword evidence="3" id="KW-0067">ATP-binding</keyword>
<dbReference type="InterPro" id="IPR028350">
    <property type="entry name" value="DNAC/IstB-like"/>
</dbReference>
<dbReference type="InterPro" id="IPR003593">
    <property type="entry name" value="AAA+_ATPase"/>
</dbReference>
<dbReference type="PANTHER" id="PTHR30050">
    <property type="entry name" value="CHROMOSOMAL REPLICATION INITIATOR PROTEIN DNAA"/>
    <property type="match status" value="1"/>
</dbReference>
<organism evidence="5 6">
    <name type="scientific">Desulfoscipio gibsoniae DSM 7213</name>
    <dbReference type="NCBI Taxonomy" id="767817"/>
    <lineage>
        <taxon>Bacteria</taxon>
        <taxon>Bacillati</taxon>
        <taxon>Bacillota</taxon>
        <taxon>Clostridia</taxon>
        <taxon>Eubacteriales</taxon>
        <taxon>Desulfallaceae</taxon>
        <taxon>Desulfoscipio</taxon>
    </lineage>
</organism>
<dbReference type="STRING" id="767817.Desgi_3937"/>
<name>R4KKN5_9FIRM</name>
<evidence type="ECO:0000256" key="3">
    <source>
        <dbReference type="ARBA" id="ARBA00022840"/>
    </source>
</evidence>
<dbReference type="GO" id="GO:0006260">
    <property type="term" value="P:DNA replication"/>
    <property type="evidence" value="ECO:0007669"/>
    <property type="project" value="TreeGrafter"/>
</dbReference>
<dbReference type="AlphaFoldDB" id="R4KKN5"/>